<evidence type="ECO:0000256" key="2">
    <source>
        <dbReference type="ARBA" id="ARBA00022603"/>
    </source>
</evidence>
<dbReference type="eggNOG" id="COG1587">
    <property type="taxonomic scope" value="Bacteria"/>
</dbReference>
<evidence type="ECO:0000313" key="8">
    <source>
        <dbReference type="EMBL" id="ACU94920.1"/>
    </source>
</evidence>
<dbReference type="Proteomes" id="UP000000954">
    <property type="component" value="Chromosome"/>
</dbReference>
<dbReference type="PANTHER" id="PTHR45790">
    <property type="entry name" value="SIROHEME SYNTHASE-RELATED"/>
    <property type="match status" value="1"/>
</dbReference>
<dbReference type="InterPro" id="IPR014776">
    <property type="entry name" value="4pyrrole_Mease_sub2"/>
</dbReference>
<evidence type="ECO:0000259" key="6">
    <source>
        <dbReference type="Pfam" id="PF00590"/>
    </source>
</evidence>
<dbReference type="Gene3D" id="3.40.50.10090">
    <property type="match status" value="2"/>
</dbReference>
<keyword evidence="4" id="KW-0949">S-adenosyl-L-methionine</keyword>
<keyword evidence="5" id="KW-0627">Porphyrin biosynthesis</keyword>
<gene>
    <name evidence="8" type="ordered locus">Ccur_12360</name>
</gene>
<dbReference type="CDD" id="cd06578">
    <property type="entry name" value="HemD"/>
    <property type="match status" value="1"/>
</dbReference>
<dbReference type="FunFam" id="3.30.950.10:FF:000001">
    <property type="entry name" value="Siroheme synthase"/>
    <property type="match status" value="1"/>
</dbReference>
<name>C7MKX3_CRYCD</name>
<dbReference type="InterPro" id="IPR035996">
    <property type="entry name" value="4pyrrol_Methylase_sf"/>
</dbReference>
<dbReference type="AlphaFoldDB" id="C7MKX3"/>
<accession>C7MKX3</accession>
<dbReference type="KEGG" id="ccu:Ccur_12360"/>
<dbReference type="CDD" id="cd11642">
    <property type="entry name" value="SUMT"/>
    <property type="match status" value="1"/>
</dbReference>
<sequence>MSECLGATVYLVGAGPGDPGLLTVRAKELLECADVVIYDYLASSAVMHFVNPAAQRIFVGKKGFSDHVTQEEINQCLIAVAQQYETAQQYGATQQGAATYPGKGVSHDKTAQQDEISQLDKAAAQDQATRQDHHAIIVRLKGGDPFVFGRGGEEALALVDAGIPFEVVPGITAGVAAATYAGIPVTHRTQASSVTLITGHETPDKEAPTIDWEHLAQGSDTLCFYMGIRDLPLISQRLIEHGRPADTPVALVRWGTTPKQEVLTATLDSVAQAAEEAGFQAPAIIVVGEVVSLRDKLSWFDNRPLSGQSIVVTRSREQASVLSSGLSTLGAQVVEFPTIAIKPRSIDAHIRSALMRLASDAAHVRESYDWVVFTSANGVQCFFAALNELHLDARSLGGVKVAAIGPATAAELHNQGISPDVVPEKFIAESVAQALVESGVGRGTRVLLPRAAVARDALPNRLTQAGAQVEVLPLYDTVIPHAEVAAQDLATSLRAGEVSAITFTSSSTVRNFKEMLAAVMPESELIHLLETVTCASIGPVTSDTMRDLTIPVSVQADTHTIPGLISALQTALDKEEQLK</sequence>
<keyword evidence="3 8" id="KW-0808">Transferase</keyword>
<feature type="domain" description="Tetrapyrrole methylase" evidence="6">
    <location>
        <begin position="8"/>
        <end position="270"/>
    </location>
</feature>
<evidence type="ECO:0000256" key="1">
    <source>
        <dbReference type="ARBA" id="ARBA00012162"/>
    </source>
</evidence>
<evidence type="ECO:0000256" key="3">
    <source>
        <dbReference type="ARBA" id="ARBA00022679"/>
    </source>
</evidence>
<organism evidence="8 9">
    <name type="scientific">Cryptobacterium curtum (strain ATCC 700683 / DSM 15641 / CCUG 43107 / 12-3)</name>
    <dbReference type="NCBI Taxonomy" id="469378"/>
    <lineage>
        <taxon>Bacteria</taxon>
        <taxon>Bacillati</taxon>
        <taxon>Actinomycetota</taxon>
        <taxon>Coriobacteriia</taxon>
        <taxon>Eggerthellales</taxon>
        <taxon>Eggerthellaceae</taxon>
        <taxon>Cryptobacterium</taxon>
    </lineage>
</organism>
<keyword evidence="9" id="KW-1185">Reference proteome</keyword>
<dbReference type="InterPro" id="IPR003754">
    <property type="entry name" value="4pyrrol_synth_uPrphyn_synth"/>
</dbReference>
<keyword evidence="2 8" id="KW-0489">Methyltransferase</keyword>
<dbReference type="STRING" id="469378.Ccur_12360"/>
<evidence type="ECO:0000256" key="4">
    <source>
        <dbReference type="ARBA" id="ARBA00022691"/>
    </source>
</evidence>
<dbReference type="eggNOG" id="COG0007">
    <property type="taxonomic scope" value="Bacteria"/>
</dbReference>
<dbReference type="InterPro" id="IPR050161">
    <property type="entry name" value="Siro_Cobalamin_biosynth"/>
</dbReference>
<dbReference type="GO" id="GO:0019354">
    <property type="term" value="P:siroheme biosynthetic process"/>
    <property type="evidence" value="ECO:0007669"/>
    <property type="project" value="InterPro"/>
</dbReference>
<evidence type="ECO:0000313" key="9">
    <source>
        <dbReference type="Proteomes" id="UP000000954"/>
    </source>
</evidence>
<dbReference type="NCBIfam" id="NF004790">
    <property type="entry name" value="PRK06136.1"/>
    <property type="match status" value="1"/>
</dbReference>
<protein>
    <recommendedName>
        <fullName evidence="1">uroporphyrinogen-III C-methyltransferase</fullName>
        <ecNumber evidence="1">2.1.1.107</ecNumber>
    </recommendedName>
</protein>
<dbReference type="NCBIfam" id="TIGR01469">
    <property type="entry name" value="cobA_cysG_Cterm"/>
    <property type="match status" value="1"/>
</dbReference>
<feature type="domain" description="Tetrapyrrole biosynthesis uroporphyrinogen III synthase" evidence="7">
    <location>
        <begin position="321"/>
        <end position="565"/>
    </location>
</feature>
<dbReference type="InterPro" id="IPR014777">
    <property type="entry name" value="4pyrrole_Mease_sub1"/>
</dbReference>
<dbReference type="PANTHER" id="PTHR45790:SF3">
    <property type="entry name" value="S-ADENOSYL-L-METHIONINE-DEPENDENT UROPORPHYRINOGEN III METHYLTRANSFERASE, CHLOROPLASTIC"/>
    <property type="match status" value="1"/>
</dbReference>
<dbReference type="GO" id="GO:0004852">
    <property type="term" value="F:uroporphyrinogen-III synthase activity"/>
    <property type="evidence" value="ECO:0007669"/>
    <property type="project" value="InterPro"/>
</dbReference>
<dbReference type="Gene3D" id="3.30.950.10">
    <property type="entry name" value="Methyltransferase, Cobalt-precorrin-4 Transmethylase, Domain 2"/>
    <property type="match status" value="1"/>
</dbReference>
<reference evidence="8 9" key="1">
    <citation type="journal article" date="2009" name="Stand. Genomic Sci.">
        <title>Complete genome sequence of Cryptobacterium curtum type strain (12-3).</title>
        <authorList>
            <person name="Mavrommatis K."/>
            <person name="Pukall R."/>
            <person name="Rohde C."/>
            <person name="Chen F."/>
            <person name="Sims D."/>
            <person name="Brettin T."/>
            <person name="Kuske C."/>
            <person name="Detter J.C."/>
            <person name="Han C."/>
            <person name="Lapidus A."/>
            <person name="Copeland A."/>
            <person name="Glavina Del Rio T."/>
            <person name="Nolan M."/>
            <person name="Lucas S."/>
            <person name="Tice H."/>
            <person name="Cheng J.F."/>
            <person name="Bruce D."/>
            <person name="Goodwin L."/>
            <person name="Pitluck S."/>
            <person name="Ovchinnikova G."/>
            <person name="Pati A."/>
            <person name="Ivanova N."/>
            <person name="Chen A."/>
            <person name="Palaniappan K."/>
            <person name="Chain P."/>
            <person name="D'haeseleer P."/>
            <person name="Goker M."/>
            <person name="Bristow J."/>
            <person name="Eisen J.A."/>
            <person name="Markowitz V."/>
            <person name="Hugenholtz P."/>
            <person name="Rohde M."/>
            <person name="Klenk H.P."/>
            <person name="Kyrpides N.C."/>
        </authorList>
    </citation>
    <scope>NUCLEOTIDE SEQUENCE [LARGE SCALE GENOMIC DNA]</scope>
    <source>
        <strain evidence="9">ATCC 700683 / DSM 15641 / 12-3</strain>
    </source>
</reference>
<dbReference type="EMBL" id="CP001682">
    <property type="protein sequence ID" value="ACU94920.1"/>
    <property type="molecule type" value="Genomic_DNA"/>
</dbReference>
<dbReference type="Gene3D" id="3.40.1010.10">
    <property type="entry name" value="Cobalt-precorrin-4 Transmethylase, Domain 1"/>
    <property type="match status" value="1"/>
</dbReference>
<dbReference type="SUPFAM" id="SSF53790">
    <property type="entry name" value="Tetrapyrrole methylase"/>
    <property type="match status" value="2"/>
</dbReference>
<dbReference type="Pfam" id="PF00590">
    <property type="entry name" value="TP_methylase"/>
    <property type="match status" value="1"/>
</dbReference>
<dbReference type="GO" id="GO:0032259">
    <property type="term" value="P:methylation"/>
    <property type="evidence" value="ECO:0007669"/>
    <property type="project" value="UniProtKB-KW"/>
</dbReference>
<dbReference type="SUPFAM" id="SSF69618">
    <property type="entry name" value="HemD-like"/>
    <property type="match status" value="1"/>
</dbReference>
<evidence type="ECO:0000256" key="5">
    <source>
        <dbReference type="ARBA" id="ARBA00023244"/>
    </source>
</evidence>
<dbReference type="PROSITE" id="PS00839">
    <property type="entry name" value="SUMT_1"/>
    <property type="match status" value="1"/>
</dbReference>
<dbReference type="InterPro" id="IPR006366">
    <property type="entry name" value="CobA/CysG_C"/>
</dbReference>
<dbReference type="GO" id="GO:0004851">
    <property type="term" value="F:uroporphyrin-III C-methyltransferase activity"/>
    <property type="evidence" value="ECO:0007669"/>
    <property type="project" value="UniProtKB-EC"/>
</dbReference>
<evidence type="ECO:0000259" key="7">
    <source>
        <dbReference type="Pfam" id="PF02602"/>
    </source>
</evidence>
<dbReference type="EC" id="2.1.1.107" evidence="1"/>
<dbReference type="Pfam" id="PF02602">
    <property type="entry name" value="HEM4"/>
    <property type="match status" value="1"/>
</dbReference>
<dbReference type="HOGENOM" id="CLU_011276_6_0_11"/>
<dbReference type="InterPro" id="IPR003043">
    <property type="entry name" value="Uropor_MeTrfase_CS"/>
</dbReference>
<dbReference type="InterPro" id="IPR000878">
    <property type="entry name" value="4pyrrol_Mease"/>
</dbReference>
<dbReference type="InterPro" id="IPR036108">
    <property type="entry name" value="4pyrrol_syn_uPrphyn_synt_sf"/>
</dbReference>
<proteinExistence type="predicted"/>